<comment type="cofactor">
    <cofactor evidence="1 7">
        <name>heme</name>
        <dbReference type="ChEBI" id="CHEBI:30413"/>
    </cofactor>
</comment>
<dbReference type="SUPFAM" id="SSF48264">
    <property type="entry name" value="Cytochrome P450"/>
    <property type="match status" value="1"/>
</dbReference>
<dbReference type="InterPro" id="IPR001128">
    <property type="entry name" value="Cyt_P450"/>
</dbReference>
<accession>A0AAD9HJ41</accession>
<evidence type="ECO:0000256" key="7">
    <source>
        <dbReference type="PIRSR" id="PIRSR602403-1"/>
    </source>
</evidence>
<dbReference type="PRINTS" id="PR00465">
    <property type="entry name" value="EP450IV"/>
</dbReference>
<dbReference type="Proteomes" id="UP001232148">
    <property type="component" value="Unassembled WGS sequence"/>
</dbReference>
<evidence type="ECO:0000256" key="2">
    <source>
        <dbReference type="ARBA" id="ARBA00010617"/>
    </source>
</evidence>
<dbReference type="InterPro" id="IPR036396">
    <property type="entry name" value="Cyt_P450_sf"/>
</dbReference>
<dbReference type="PANTHER" id="PTHR24305:SF166">
    <property type="entry name" value="CYTOCHROME P450 12A4, MITOCHONDRIAL-RELATED"/>
    <property type="match status" value="1"/>
</dbReference>
<evidence type="ECO:0000256" key="1">
    <source>
        <dbReference type="ARBA" id="ARBA00001971"/>
    </source>
</evidence>
<evidence type="ECO:0000256" key="3">
    <source>
        <dbReference type="ARBA" id="ARBA00022617"/>
    </source>
</evidence>
<evidence type="ECO:0000313" key="8">
    <source>
        <dbReference type="EMBL" id="KAK2028789.1"/>
    </source>
</evidence>
<dbReference type="Pfam" id="PF00067">
    <property type="entry name" value="p450"/>
    <property type="match status" value="2"/>
</dbReference>
<evidence type="ECO:0000256" key="6">
    <source>
        <dbReference type="ARBA" id="ARBA00023033"/>
    </source>
</evidence>
<dbReference type="GO" id="GO:0005506">
    <property type="term" value="F:iron ion binding"/>
    <property type="evidence" value="ECO:0007669"/>
    <property type="project" value="InterPro"/>
</dbReference>
<organism evidence="8 9">
    <name type="scientific">Colletotrichum zoysiae</name>
    <dbReference type="NCBI Taxonomy" id="1216348"/>
    <lineage>
        <taxon>Eukaryota</taxon>
        <taxon>Fungi</taxon>
        <taxon>Dikarya</taxon>
        <taxon>Ascomycota</taxon>
        <taxon>Pezizomycotina</taxon>
        <taxon>Sordariomycetes</taxon>
        <taxon>Hypocreomycetidae</taxon>
        <taxon>Glomerellales</taxon>
        <taxon>Glomerellaceae</taxon>
        <taxon>Colletotrichum</taxon>
        <taxon>Colletotrichum graminicola species complex</taxon>
    </lineage>
</organism>
<dbReference type="GO" id="GO:0020037">
    <property type="term" value="F:heme binding"/>
    <property type="evidence" value="ECO:0007669"/>
    <property type="project" value="InterPro"/>
</dbReference>
<dbReference type="InterPro" id="IPR050121">
    <property type="entry name" value="Cytochrome_P450_monoxygenase"/>
</dbReference>
<dbReference type="AlphaFoldDB" id="A0AAD9HJ41"/>
<feature type="binding site" description="axial binding residue" evidence="7">
    <location>
        <position position="521"/>
    </location>
    <ligand>
        <name>heme</name>
        <dbReference type="ChEBI" id="CHEBI:30413"/>
    </ligand>
    <ligandPart>
        <name>Fe</name>
        <dbReference type="ChEBI" id="CHEBI:18248"/>
    </ligandPart>
</feature>
<keyword evidence="6" id="KW-0560">Oxidoreductase</keyword>
<name>A0AAD9HJ41_9PEZI</name>
<dbReference type="InterPro" id="IPR002403">
    <property type="entry name" value="Cyt_P450_E_grp-IV"/>
</dbReference>
<dbReference type="PANTHER" id="PTHR24305">
    <property type="entry name" value="CYTOCHROME P450"/>
    <property type="match status" value="1"/>
</dbReference>
<proteinExistence type="inferred from homology"/>
<dbReference type="GO" id="GO:0004497">
    <property type="term" value="F:monooxygenase activity"/>
    <property type="evidence" value="ECO:0007669"/>
    <property type="project" value="UniProtKB-KW"/>
</dbReference>
<protein>
    <submittedName>
        <fullName evidence="8">Cytochrome P450</fullName>
    </submittedName>
</protein>
<keyword evidence="9" id="KW-1185">Reference proteome</keyword>
<dbReference type="Gene3D" id="1.10.630.10">
    <property type="entry name" value="Cytochrome P450"/>
    <property type="match status" value="1"/>
</dbReference>
<keyword evidence="6" id="KW-0503">Monooxygenase</keyword>
<evidence type="ECO:0000313" key="9">
    <source>
        <dbReference type="Proteomes" id="UP001232148"/>
    </source>
</evidence>
<sequence>MAGLFFIPAVVAAVCVLMRLVYRSLLPKRLPGIPCNKDSSTRLLGDTSYFMEIRKSGGFWLHFFTDLLSNNKTPIAQFFPGPLSGNNVVIGDYREARDLMTKRNKDLGRGYKNIVTWQGVLPGHIIGMESFHPSYKEASFLTKDLMTPNFLHRVSAPASYKTVSNFIKLWKVKAAMADGLPFEAADDLEGLTYDIITAAAFGAAEENSQTLERLRAVQKAEKADSRDNGSFRLALFPRVEKPELLAALNVLTNRAGTAFQALFPKIALILNGLRPSVRHAYRSKGEIIQSYIDLAVKKLSRGGSNEEFHSAVDYVVSREASAAESAGRRPVFNSIYINDMLAGYLVAGQDSTHSTLSFAVKYLTAHQDVQSKLRSALRFAYPEADEQGRQPTVEEVLKTQIPFLDAFIEETLRMVPPAAAITRQVLCDMTVFGNFIPKGTLITFLLTGPTMTMAGAEVEETKRGELPHKISSEGVDDWSQSPFPPGEFQPERWLRADESGNVKYDSMAGPFLSFGSGPRGCWGKRLAYLELKLVVTLLVWNLEFMRLPDGMEDDGIIKGLVTKPKLCCVKLRNTTSSTS</sequence>
<dbReference type="EMBL" id="MU842873">
    <property type="protein sequence ID" value="KAK2028789.1"/>
    <property type="molecule type" value="Genomic_DNA"/>
</dbReference>
<keyword evidence="4 7" id="KW-0479">Metal-binding</keyword>
<dbReference type="GO" id="GO:0016705">
    <property type="term" value="F:oxidoreductase activity, acting on paired donors, with incorporation or reduction of molecular oxygen"/>
    <property type="evidence" value="ECO:0007669"/>
    <property type="project" value="InterPro"/>
</dbReference>
<comment type="caution">
    <text evidence="8">The sequence shown here is derived from an EMBL/GenBank/DDBJ whole genome shotgun (WGS) entry which is preliminary data.</text>
</comment>
<dbReference type="PRINTS" id="PR00385">
    <property type="entry name" value="P450"/>
</dbReference>
<reference evidence="8" key="1">
    <citation type="submission" date="2021-06" db="EMBL/GenBank/DDBJ databases">
        <title>Comparative genomics, transcriptomics and evolutionary studies reveal genomic signatures of adaptation to plant cell wall in hemibiotrophic fungi.</title>
        <authorList>
            <consortium name="DOE Joint Genome Institute"/>
            <person name="Baroncelli R."/>
            <person name="Diaz J.F."/>
            <person name="Benocci T."/>
            <person name="Peng M."/>
            <person name="Battaglia E."/>
            <person name="Haridas S."/>
            <person name="Andreopoulos W."/>
            <person name="Labutti K."/>
            <person name="Pangilinan J."/>
            <person name="Floch G.L."/>
            <person name="Makela M.R."/>
            <person name="Henrissat B."/>
            <person name="Grigoriev I.V."/>
            <person name="Crouch J.A."/>
            <person name="De Vries R.P."/>
            <person name="Sukno S.A."/>
            <person name="Thon M.R."/>
        </authorList>
    </citation>
    <scope>NUCLEOTIDE SEQUENCE</scope>
    <source>
        <strain evidence="8">MAFF235873</strain>
    </source>
</reference>
<keyword evidence="5 7" id="KW-0408">Iron</keyword>
<comment type="similarity">
    <text evidence="2">Belongs to the cytochrome P450 family.</text>
</comment>
<evidence type="ECO:0000256" key="5">
    <source>
        <dbReference type="ARBA" id="ARBA00023004"/>
    </source>
</evidence>
<gene>
    <name evidence="8" type="ORF">LX32DRAFT_387195</name>
</gene>
<evidence type="ECO:0000256" key="4">
    <source>
        <dbReference type="ARBA" id="ARBA00022723"/>
    </source>
</evidence>
<keyword evidence="3 7" id="KW-0349">Heme</keyword>